<evidence type="ECO:0000313" key="2">
    <source>
        <dbReference type="EMBL" id="UUS31275.1"/>
    </source>
</evidence>
<sequence length="50" mass="4914">MAPAGGRYDLVPAALRAAAERGAGQGLAEDPERLRALPAGLGGPGGRQSS</sequence>
<dbReference type="RefSeq" id="WP_157901908.1">
    <property type="nucleotide sequence ID" value="NZ_CP102332.1"/>
</dbReference>
<name>A0ABY5N415_9ACTN</name>
<protein>
    <submittedName>
        <fullName evidence="2">Uncharacterized protein</fullName>
    </submittedName>
</protein>
<feature type="region of interest" description="Disordered" evidence="1">
    <location>
        <begin position="21"/>
        <end position="50"/>
    </location>
</feature>
<evidence type="ECO:0000256" key="1">
    <source>
        <dbReference type="SAM" id="MobiDB-lite"/>
    </source>
</evidence>
<feature type="compositionally biased region" description="Gly residues" evidence="1">
    <location>
        <begin position="40"/>
        <end position="50"/>
    </location>
</feature>
<gene>
    <name evidence="2" type="ORF">NRO40_10800</name>
</gene>
<organism evidence="2 3">
    <name type="scientific">Streptomyces changanensis</name>
    <dbReference type="NCBI Taxonomy" id="2964669"/>
    <lineage>
        <taxon>Bacteria</taxon>
        <taxon>Bacillati</taxon>
        <taxon>Actinomycetota</taxon>
        <taxon>Actinomycetes</taxon>
        <taxon>Kitasatosporales</taxon>
        <taxon>Streptomycetaceae</taxon>
        <taxon>Streptomyces</taxon>
    </lineage>
</organism>
<keyword evidence="3" id="KW-1185">Reference proteome</keyword>
<proteinExistence type="predicted"/>
<dbReference type="Proteomes" id="UP001060150">
    <property type="component" value="Chromosome"/>
</dbReference>
<reference evidence="2" key="1">
    <citation type="submission" date="2022-08" db="EMBL/GenBank/DDBJ databases">
        <title>Streptomyces changanensis sp. nov., an actinomycete isolated from soil.</title>
        <authorList>
            <person name="Wu H."/>
            <person name="Han L."/>
        </authorList>
    </citation>
    <scope>NUCLEOTIDE SEQUENCE</scope>
    <source>
        <strain evidence="2">HL-66</strain>
    </source>
</reference>
<accession>A0ABY5N415</accession>
<dbReference type="EMBL" id="CP102332">
    <property type="protein sequence ID" value="UUS31275.1"/>
    <property type="molecule type" value="Genomic_DNA"/>
</dbReference>
<evidence type="ECO:0000313" key="3">
    <source>
        <dbReference type="Proteomes" id="UP001060150"/>
    </source>
</evidence>